<dbReference type="Proteomes" id="UP000271241">
    <property type="component" value="Unassembled WGS sequence"/>
</dbReference>
<evidence type="ECO:0000313" key="2">
    <source>
        <dbReference type="EMBL" id="RKP09423.1"/>
    </source>
</evidence>
<reference evidence="3" key="1">
    <citation type="journal article" date="2018" name="Nat. Microbiol.">
        <title>Leveraging single-cell genomics to expand the fungal tree of life.</title>
        <authorList>
            <person name="Ahrendt S.R."/>
            <person name="Quandt C.A."/>
            <person name="Ciobanu D."/>
            <person name="Clum A."/>
            <person name="Salamov A."/>
            <person name="Andreopoulos B."/>
            <person name="Cheng J.F."/>
            <person name="Woyke T."/>
            <person name="Pelin A."/>
            <person name="Henrissat B."/>
            <person name="Reynolds N.K."/>
            <person name="Benny G.L."/>
            <person name="Smith M.E."/>
            <person name="James T.Y."/>
            <person name="Grigoriev I.V."/>
        </authorList>
    </citation>
    <scope>NUCLEOTIDE SEQUENCE [LARGE SCALE GENOMIC DNA]</scope>
    <source>
        <strain evidence="3">RSA 1356</strain>
    </source>
</reference>
<sequence length="209" mass="22119">MFLVAPNIRVKQTNTIALSSAPAAWTVARVPGKCKAKRQTTAAARAVGARAASTVQGAVVAVAAAVAAIARRALNRYLVDVAQRRCATMPAATNRPTGGKVTGGAKPKRLVVALATGAVPLTAYRATREEPADQVAGHIHTSGQRTRVEPRGGARTLTTQGECRWTRSRRLQSCAVVKQATRQSTRATRPSGSQSMQTGGKTRWKGRKR</sequence>
<feature type="region of interest" description="Disordered" evidence="1">
    <location>
        <begin position="176"/>
        <end position="209"/>
    </location>
</feature>
<feature type="region of interest" description="Disordered" evidence="1">
    <location>
        <begin position="132"/>
        <end position="160"/>
    </location>
</feature>
<dbReference type="EMBL" id="KZ992515">
    <property type="protein sequence ID" value="RKP09423.1"/>
    <property type="molecule type" value="Genomic_DNA"/>
</dbReference>
<name>A0A4P9XTE0_9FUNG</name>
<evidence type="ECO:0000256" key="1">
    <source>
        <dbReference type="SAM" id="MobiDB-lite"/>
    </source>
</evidence>
<proteinExistence type="predicted"/>
<organism evidence="2 3">
    <name type="scientific">Thamnocephalis sphaerospora</name>
    <dbReference type="NCBI Taxonomy" id="78915"/>
    <lineage>
        <taxon>Eukaryota</taxon>
        <taxon>Fungi</taxon>
        <taxon>Fungi incertae sedis</taxon>
        <taxon>Zoopagomycota</taxon>
        <taxon>Zoopagomycotina</taxon>
        <taxon>Zoopagomycetes</taxon>
        <taxon>Zoopagales</taxon>
        <taxon>Sigmoideomycetaceae</taxon>
        <taxon>Thamnocephalis</taxon>
    </lineage>
</organism>
<accession>A0A4P9XTE0</accession>
<dbReference type="AlphaFoldDB" id="A0A4P9XTE0"/>
<keyword evidence="3" id="KW-1185">Reference proteome</keyword>
<feature type="compositionally biased region" description="Polar residues" evidence="1">
    <location>
        <begin position="180"/>
        <end position="200"/>
    </location>
</feature>
<gene>
    <name evidence="2" type="ORF">THASP1DRAFT_22744</name>
</gene>
<evidence type="ECO:0000313" key="3">
    <source>
        <dbReference type="Proteomes" id="UP000271241"/>
    </source>
</evidence>
<protein>
    <submittedName>
        <fullName evidence="2">Uncharacterized protein</fullName>
    </submittedName>
</protein>